<dbReference type="GeneID" id="19116074"/>
<sequence>MAAINGSHHAERNSPLRVLIVGAGIGGLTAAVALRRQGHDVEIFEQSKLAQETGAAIHLAPNANGLLRRLGLNVENIGGVECVGVIECLPHNNQVKYEVDNTKFAKMWQHAWYLVHRAHLHTALKNMAIDTDGFGKPAKLQVASRVKTVNAQNASIGLEDGTTIQADVVIGADGVHSMARANIPGGDLSPFDSGKSAFRFLIPTDTLASDPMTAGPTSKLGYLTMWIAEDRRVVMYPCSNNTMMNFVAIHPSRESEADVTGEGWQESASKARMLDIYKAFAPEVRAILEKAEDPKVWKLLDMKQMPTFIHEKLAVLGDAAHPFLPHQGQGGAQALEDAVVLAAVLPLGTKPSDIPERLQVYEQCRYERAHRIQNFTREAGLDAAEMATLGKKLDMHEYQAYNFGHDAWDFSTNALRKHLNTKDTALRFRAPIELGASPGPRRPLGLHPQSEALRLLRQSTPERARTYSVKFRTSQTYVQNLLPSGFAFTSPATVVSASLMCTTLSGMTWLGGGGYSHFGLYLHGVNYTKRDGSKVFGTYMPLLFEDLTDPIITGRDEVGMPKLFADIDVRPDGEQGCKILLVWRGVRFGELDICGLTKEQPVVNGVSLEQPHRGPGTPPAPPETGRFHYRYVPTVGEPGKTDAEYAVFVPNAAPEEGAEPPTNFVTKSASFSFDGKDWQSLPTLHHITSWLAAMPCLGVEEGRLTQSVGVTDISNARRLE</sequence>
<accession>M2MRT6</accession>
<dbReference type="SUPFAM" id="SSF160104">
    <property type="entry name" value="Acetoacetate decarboxylase-like"/>
    <property type="match status" value="1"/>
</dbReference>
<organism evidence="7 8">
    <name type="scientific">Baudoinia panamericana (strain UAMH 10762)</name>
    <name type="common">Angels' share fungus</name>
    <name type="synonym">Baudoinia compniacensis (strain UAMH 10762)</name>
    <dbReference type="NCBI Taxonomy" id="717646"/>
    <lineage>
        <taxon>Eukaryota</taxon>
        <taxon>Fungi</taxon>
        <taxon>Dikarya</taxon>
        <taxon>Ascomycota</taxon>
        <taxon>Pezizomycotina</taxon>
        <taxon>Dothideomycetes</taxon>
        <taxon>Dothideomycetidae</taxon>
        <taxon>Mycosphaerellales</taxon>
        <taxon>Teratosphaeriaceae</taxon>
        <taxon>Baudoinia</taxon>
    </lineage>
</organism>
<dbReference type="EMBL" id="KB445551">
    <property type="protein sequence ID" value="EMC99531.1"/>
    <property type="molecule type" value="Genomic_DNA"/>
</dbReference>
<dbReference type="SUPFAM" id="SSF54373">
    <property type="entry name" value="FAD-linked reductases, C-terminal domain"/>
    <property type="match status" value="1"/>
</dbReference>
<dbReference type="GO" id="GO:0071949">
    <property type="term" value="F:FAD binding"/>
    <property type="evidence" value="ECO:0007669"/>
    <property type="project" value="InterPro"/>
</dbReference>
<dbReference type="PANTHER" id="PTHR13789:SF261">
    <property type="entry name" value="HYDROXYLASE, PUTATIVE (AFU_ORTHOLOGUE AFUA_7G00590)-RELATED"/>
    <property type="match status" value="1"/>
</dbReference>
<dbReference type="Pfam" id="PF01494">
    <property type="entry name" value="FAD_binding_3"/>
    <property type="match status" value="1"/>
</dbReference>
<comment type="similarity">
    <text evidence="1">Belongs to the paxM FAD-dependent monooxygenase family.</text>
</comment>
<evidence type="ECO:0000256" key="4">
    <source>
        <dbReference type="ARBA" id="ARBA00023002"/>
    </source>
</evidence>
<dbReference type="InterPro" id="IPR050493">
    <property type="entry name" value="FAD-dep_Monooxygenase_BioMet"/>
</dbReference>
<dbReference type="KEGG" id="bcom:BAUCODRAFT_63413"/>
<dbReference type="PRINTS" id="PR00420">
    <property type="entry name" value="RNGMNOXGNASE"/>
</dbReference>
<evidence type="ECO:0000256" key="3">
    <source>
        <dbReference type="ARBA" id="ARBA00022827"/>
    </source>
</evidence>
<dbReference type="Proteomes" id="UP000011761">
    <property type="component" value="Unassembled WGS sequence"/>
</dbReference>
<dbReference type="InterPro" id="IPR036188">
    <property type="entry name" value="FAD/NAD-bd_sf"/>
</dbReference>
<name>M2MRT6_BAUPA</name>
<reference evidence="7 8" key="1">
    <citation type="journal article" date="2012" name="PLoS Pathog.">
        <title>Diverse lifestyles and strategies of plant pathogenesis encoded in the genomes of eighteen Dothideomycetes fungi.</title>
        <authorList>
            <person name="Ohm R.A."/>
            <person name="Feau N."/>
            <person name="Henrissat B."/>
            <person name="Schoch C.L."/>
            <person name="Horwitz B.A."/>
            <person name="Barry K.W."/>
            <person name="Condon B.J."/>
            <person name="Copeland A.C."/>
            <person name="Dhillon B."/>
            <person name="Glaser F."/>
            <person name="Hesse C.N."/>
            <person name="Kosti I."/>
            <person name="LaButti K."/>
            <person name="Lindquist E.A."/>
            <person name="Lucas S."/>
            <person name="Salamov A.A."/>
            <person name="Bradshaw R.E."/>
            <person name="Ciuffetti L."/>
            <person name="Hamelin R.C."/>
            <person name="Kema G.H.J."/>
            <person name="Lawrence C."/>
            <person name="Scott J.A."/>
            <person name="Spatafora J.W."/>
            <person name="Turgeon B.G."/>
            <person name="de Wit P.J.G.M."/>
            <person name="Zhong S."/>
            <person name="Goodwin S.B."/>
            <person name="Grigoriev I.V."/>
        </authorList>
    </citation>
    <scope>NUCLEOTIDE SEQUENCE [LARGE SCALE GENOMIC DNA]</scope>
    <source>
        <strain evidence="7 8">UAMH 10762</strain>
    </source>
</reference>
<dbReference type="eggNOG" id="KOG2614">
    <property type="taxonomic scope" value="Eukaryota"/>
</dbReference>
<proteinExistence type="inferred from homology"/>
<evidence type="ECO:0000256" key="2">
    <source>
        <dbReference type="ARBA" id="ARBA00022630"/>
    </source>
</evidence>
<evidence type="ECO:0000256" key="5">
    <source>
        <dbReference type="ARBA" id="ARBA00023033"/>
    </source>
</evidence>
<protein>
    <recommendedName>
        <fullName evidence="6">FAD-binding domain-containing protein</fullName>
    </recommendedName>
</protein>
<dbReference type="AlphaFoldDB" id="M2MRT6"/>
<dbReference type="HOGENOM" id="CLU_014528_0_0_1"/>
<dbReference type="Gene3D" id="3.50.50.60">
    <property type="entry name" value="FAD/NAD(P)-binding domain"/>
    <property type="match status" value="1"/>
</dbReference>
<dbReference type="Gene3D" id="2.40.400.10">
    <property type="entry name" value="Acetoacetate decarboxylase-like"/>
    <property type="match status" value="1"/>
</dbReference>
<evidence type="ECO:0000259" key="6">
    <source>
        <dbReference type="Pfam" id="PF01494"/>
    </source>
</evidence>
<keyword evidence="2" id="KW-0285">Flavoprotein</keyword>
<gene>
    <name evidence="7" type="ORF">BAUCODRAFT_63413</name>
</gene>
<dbReference type="SUPFAM" id="SSF51905">
    <property type="entry name" value="FAD/NAD(P)-binding domain"/>
    <property type="match status" value="1"/>
</dbReference>
<keyword evidence="5" id="KW-0503">Monooxygenase</keyword>
<evidence type="ECO:0000313" key="8">
    <source>
        <dbReference type="Proteomes" id="UP000011761"/>
    </source>
</evidence>
<dbReference type="GO" id="GO:0016829">
    <property type="term" value="F:lyase activity"/>
    <property type="evidence" value="ECO:0007669"/>
    <property type="project" value="InterPro"/>
</dbReference>
<dbReference type="OrthoDB" id="1047367at2759"/>
<dbReference type="RefSeq" id="XP_007673104.1">
    <property type="nucleotide sequence ID" value="XM_007674914.1"/>
</dbReference>
<keyword evidence="4" id="KW-0560">Oxidoreductase</keyword>
<dbReference type="InterPro" id="IPR002938">
    <property type="entry name" value="FAD-bd"/>
</dbReference>
<keyword evidence="3" id="KW-0274">FAD</keyword>
<feature type="domain" description="FAD-binding" evidence="6">
    <location>
        <begin position="17"/>
        <end position="375"/>
    </location>
</feature>
<dbReference type="InterPro" id="IPR023375">
    <property type="entry name" value="ADC_dom_sf"/>
</dbReference>
<evidence type="ECO:0000313" key="7">
    <source>
        <dbReference type="EMBL" id="EMC99531.1"/>
    </source>
</evidence>
<dbReference type="PANTHER" id="PTHR13789">
    <property type="entry name" value="MONOOXYGENASE"/>
    <property type="match status" value="1"/>
</dbReference>
<dbReference type="GO" id="GO:0004497">
    <property type="term" value="F:monooxygenase activity"/>
    <property type="evidence" value="ECO:0007669"/>
    <property type="project" value="UniProtKB-KW"/>
</dbReference>
<dbReference type="Pfam" id="PF06314">
    <property type="entry name" value="ADC"/>
    <property type="match status" value="1"/>
</dbReference>
<keyword evidence="8" id="KW-1185">Reference proteome</keyword>
<dbReference type="InterPro" id="IPR010451">
    <property type="entry name" value="Acetoacetate_decarboxylase"/>
</dbReference>
<evidence type="ECO:0000256" key="1">
    <source>
        <dbReference type="ARBA" id="ARBA00007992"/>
    </source>
</evidence>